<keyword evidence="2 6" id="KW-0418">Kinase</keyword>
<dbReference type="SUPFAM" id="SSF56042">
    <property type="entry name" value="PurM C-terminal domain-like"/>
    <property type="match status" value="1"/>
</dbReference>
<feature type="domain" description="PurM-like C-terminal" evidence="5">
    <location>
        <begin position="214"/>
        <end position="367"/>
    </location>
</feature>
<dbReference type="NCBIfam" id="TIGR01379">
    <property type="entry name" value="thiL"/>
    <property type="match status" value="1"/>
</dbReference>
<dbReference type="GO" id="GO:0009229">
    <property type="term" value="P:thiamine diphosphate biosynthetic process"/>
    <property type="evidence" value="ECO:0007669"/>
    <property type="project" value="UniProtKB-UniRule"/>
</dbReference>
<evidence type="ECO:0000313" key="6">
    <source>
        <dbReference type="EMBL" id="NGM50828.1"/>
    </source>
</evidence>
<feature type="binding site" evidence="2">
    <location>
        <position position="272"/>
    </location>
    <ligand>
        <name>Mg(2+)</name>
        <dbReference type="ChEBI" id="CHEBI:18420"/>
        <label>3</label>
    </ligand>
</feature>
<dbReference type="HAMAP" id="MF_02128">
    <property type="entry name" value="TMP_kinase"/>
    <property type="match status" value="1"/>
</dbReference>
<evidence type="ECO:0000259" key="4">
    <source>
        <dbReference type="Pfam" id="PF00586"/>
    </source>
</evidence>
<comment type="caution">
    <text evidence="2">Lacks conserved residue(s) required for the propagation of feature annotation.</text>
</comment>
<dbReference type="Gene3D" id="3.30.1330.10">
    <property type="entry name" value="PurM-like, N-terminal domain"/>
    <property type="match status" value="1"/>
</dbReference>
<feature type="binding site" evidence="2">
    <location>
        <position position="136"/>
    </location>
    <ligand>
        <name>Mg(2+)</name>
        <dbReference type="ChEBI" id="CHEBI:18420"/>
        <label>2</label>
    </ligand>
</feature>
<dbReference type="GO" id="GO:0009030">
    <property type="term" value="F:thiamine-phosphate kinase activity"/>
    <property type="evidence" value="ECO:0007669"/>
    <property type="project" value="UniProtKB-UniRule"/>
</dbReference>
<feature type="binding site" evidence="2">
    <location>
        <position position="108"/>
    </location>
    <ligand>
        <name>Mg(2+)</name>
        <dbReference type="ChEBI" id="CHEBI:18420"/>
        <label>1</label>
    </ligand>
</feature>
<protein>
    <recommendedName>
        <fullName evidence="2">Thiamine-monophosphate kinase</fullName>
        <shortName evidence="2">TMP kinase</shortName>
        <shortName evidence="2">Thiamine-phosphate kinase</shortName>
        <ecNumber evidence="2">2.7.4.16</ecNumber>
    </recommendedName>
</protein>
<dbReference type="AlphaFoldDB" id="A0A6G4R0X7"/>
<accession>A0A6G4R0X7</accession>
<dbReference type="UniPathway" id="UPA00060">
    <property type="reaction ID" value="UER00142"/>
</dbReference>
<evidence type="ECO:0000256" key="1">
    <source>
        <dbReference type="ARBA" id="ARBA00022977"/>
    </source>
</evidence>
<dbReference type="PANTHER" id="PTHR30270:SF0">
    <property type="entry name" value="THIAMINE-MONOPHOSPHATE KINASE"/>
    <property type="match status" value="1"/>
</dbReference>
<comment type="pathway">
    <text evidence="2">Cofactor biosynthesis; thiamine diphosphate biosynthesis; thiamine diphosphate from thiamine phosphate: step 1/1.</text>
</comment>
<feature type="binding site" evidence="2">
    <location>
        <position position="275"/>
    </location>
    <ligand>
        <name>Mg(2+)</name>
        <dbReference type="ChEBI" id="CHEBI:18420"/>
        <label>5</label>
    </ligand>
</feature>
<dbReference type="InterPro" id="IPR006283">
    <property type="entry name" value="ThiL-like"/>
</dbReference>
<keyword evidence="2" id="KW-0067">ATP-binding</keyword>
<name>A0A6G4R0X7_9CAUL</name>
<dbReference type="EC" id="2.7.4.16" evidence="2"/>
<feature type="binding site" evidence="2">
    <location>
        <position position="115"/>
    </location>
    <ligand>
        <name>substrate</name>
    </ligand>
</feature>
<keyword evidence="2" id="KW-0460">Magnesium</keyword>
<feature type="binding site" evidence="2">
    <location>
        <position position="108"/>
    </location>
    <ligand>
        <name>Mg(2+)</name>
        <dbReference type="ChEBI" id="CHEBI:18420"/>
        <label>2</label>
    </ligand>
</feature>
<keyword evidence="2" id="KW-0479">Metal-binding</keyword>
<dbReference type="GO" id="GO:0000287">
    <property type="term" value="F:magnesium ion binding"/>
    <property type="evidence" value="ECO:0007669"/>
    <property type="project" value="UniProtKB-UniRule"/>
</dbReference>
<feature type="binding site" evidence="2">
    <location>
        <position position="274"/>
    </location>
    <ligand>
        <name>ATP</name>
        <dbReference type="ChEBI" id="CHEBI:30616"/>
    </ligand>
</feature>
<dbReference type="CDD" id="cd02194">
    <property type="entry name" value="ThiL"/>
    <property type="match status" value="1"/>
</dbReference>
<feature type="compositionally biased region" description="Polar residues" evidence="3">
    <location>
        <begin position="18"/>
        <end position="27"/>
    </location>
</feature>
<keyword evidence="1 2" id="KW-0784">Thiamine biosynthesis</keyword>
<dbReference type="InterPro" id="IPR016188">
    <property type="entry name" value="PurM-like_N"/>
</dbReference>
<dbReference type="RefSeq" id="WP_165259711.1">
    <property type="nucleotide sequence ID" value="NZ_JAAKGT010000006.1"/>
</dbReference>
<comment type="caution">
    <text evidence="6">The sequence shown here is derived from an EMBL/GenBank/DDBJ whole genome shotgun (WGS) entry which is preliminary data.</text>
</comment>
<feature type="binding site" evidence="2">
    <location>
        <position position="136"/>
    </location>
    <ligand>
        <name>Mg(2+)</name>
        <dbReference type="ChEBI" id="CHEBI:18420"/>
        <label>3</label>
    </ligand>
</feature>
<feature type="binding site" evidence="2">
    <location>
        <position position="210"/>
    </location>
    <ligand>
        <name>ATP</name>
        <dbReference type="ChEBI" id="CHEBI:30616"/>
    </ligand>
</feature>
<comment type="miscellaneous">
    <text evidence="2">Reaction mechanism of ThiL seems to utilize a direct, inline transfer of the gamma-phosphate of ATP to TMP rather than a phosphorylated enzyme intermediate.</text>
</comment>
<feature type="binding site" evidence="2">
    <location>
        <position position="136"/>
    </location>
    <ligand>
        <name>Mg(2+)</name>
        <dbReference type="ChEBI" id="CHEBI:18420"/>
        <label>4</label>
    </ligand>
</feature>
<reference evidence="6" key="1">
    <citation type="submission" date="2020-02" db="EMBL/GenBank/DDBJ databases">
        <authorList>
            <person name="Gao J."/>
            <person name="Sun J."/>
        </authorList>
    </citation>
    <scope>NUCLEOTIDE SEQUENCE</scope>
    <source>
        <strain evidence="6">602-2</strain>
    </source>
</reference>
<feature type="domain" description="PurM-like N-terminal" evidence="4">
    <location>
        <begin position="90"/>
        <end position="202"/>
    </location>
</feature>
<comment type="function">
    <text evidence="2">Catalyzes the ATP-dependent phosphorylation of thiamine-monophosphate (TMP) to form thiamine-pyrophosphate (TPP), the active form of vitamin B1.</text>
</comment>
<feature type="binding site" evidence="2">
    <location>
        <position position="184"/>
    </location>
    <ligand>
        <name>Mg(2+)</name>
        <dbReference type="ChEBI" id="CHEBI:18420"/>
        <label>1</label>
    </ligand>
</feature>
<feature type="binding site" evidence="2">
    <location>
        <position position="327"/>
    </location>
    <ligand>
        <name>substrate</name>
    </ligand>
</feature>
<dbReference type="Pfam" id="PF00586">
    <property type="entry name" value="AIRS"/>
    <property type="match status" value="1"/>
</dbReference>
<dbReference type="InterPro" id="IPR010918">
    <property type="entry name" value="PurM-like_C_dom"/>
</dbReference>
<dbReference type="GO" id="GO:0009228">
    <property type="term" value="P:thiamine biosynthetic process"/>
    <property type="evidence" value="ECO:0007669"/>
    <property type="project" value="UniProtKB-KW"/>
</dbReference>
<dbReference type="EMBL" id="JAAKGT010000006">
    <property type="protein sequence ID" value="NGM50828.1"/>
    <property type="molecule type" value="Genomic_DNA"/>
</dbReference>
<gene>
    <name evidence="2 6" type="primary">thiL</name>
    <name evidence="6" type="ORF">G5B46_14515</name>
</gene>
<dbReference type="GO" id="GO:0005524">
    <property type="term" value="F:ATP binding"/>
    <property type="evidence" value="ECO:0007669"/>
    <property type="project" value="UniProtKB-UniRule"/>
</dbReference>
<feature type="binding site" evidence="2">
    <location>
        <position position="91"/>
    </location>
    <ligand>
        <name>Mg(2+)</name>
        <dbReference type="ChEBI" id="CHEBI:18420"/>
        <label>3</label>
    </ligand>
</feature>
<dbReference type="Gene3D" id="3.90.650.10">
    <property type="entry name" value="PurM-like C-terminal domain"/>
    <property type="match status" value="1"/>
</dbReference>
<comment type="catalytic activity">
    <reaction evidence="2">
        <text>thiamine phosphate + ATP = thiamine diphosphate + ADP</text>
        <dbReference type="Rhea" id="RHEA:15913"/>
        <dbReference type="ChEBI" id="CHEBI:30616"/>
        <dbReference type="ChEBI" id="CHEBI:37575"/>
        <dbReference type="ChEBI" id="CHEBI:58937"/>
        <dbReference type="ChEBI" id="CHEBI:456216"/>
        <dbReference type="EC" id="2.7.4.16"/>
    </reaction>
</comment>
<proteinExistence type="inferred from homology"/>
<dbReference type="InterPro" id="IPR036921">
    <property type="entry name" value="PurM-like_N_sf"/>
</dbReference>
<feature type="binding site" evidence="2">
    <location>
        <position position="91"/>
    </location>
    <ligand>
        <name>Mg(2+)</name>
        <dbReference type="ChEBI" id="CHEBI:18420"/>
        <label>4</label>
    </ligand>
</feature>
<evidence type="ECO:0000256" key="2">
    <source>
        <dbReference type="HAMAP-Rule" id="MF_02128"/>
    </source>
</evidence>
<comment type="similarity">
    <text evidence="2">Belongs to the thiamine-monophosphate kinase family.</text>
</comment>
<organism evidence="6">
    <name type="scientific">Caulobacter sp. 602-2</name>
    <dbReference type="NCBI Taxonomy" id="2710887"/>
    <lineage>
        <taxon>Bacteria</taxon>
        <taxon>Pseudomonadati</taxon>
        <taxon>Pseudomonadota</taxon>
        <taxon>Alphaproteobacteria</taxon>
        <taxon>Caulobacterales</taxon>
        <taxon>Caulobacteraceae</taxon>
        <taxon>Caulobacter</taxon>
    </lineage>
</organism>
<feature type="binding site" evidence="2">
    <location>
        <position position="382"/>
    </location>
    <ligand>
        <name>substrate</name>
    </ligand>
</feature>
<feature type="binding site" evidence="2">
    <location>
        <position position="106"/>
    </location>
    <ligand>
        <name>Mg(2+)</name>
        <dbReference type="ChEBI" id="CHEBI:18420"/>
        <label>4</label>
    </ligand>
</feature>
<sequence>MSRSPSRSSRGRKPASSTAPWTPSRVTPESDDDWFDDPAPAAAPAAEDDESWFDDVPPAAAPSGPDEFELIATHLRPLTNGDPAALDLLDDAAVLPSRPGYDLVITKDAMVAGVHFLAGEDLDIVARRLLRTNLSDLAAKGAEPYGYFLAVGWPSGTTVEDRETFARGLAEDGQTFGVNLLGGDTVTTSGAMVVSATLLGWVPQGAAVLRRGAKAGDRLMVSGSIGDGWLGLLAHWGEVEDPDGGLVRRYRTPAPRLALREALRQFAHAAADVSDGLLADAGHIAKASGLQVKVDLDRLPLSTGARKWLEAQPERGEARMSLASGGDDYEVVCAVPAADVAAFQAAAFAAGLPVRDIGEFVEGEGVAALFKGKDITPQRLGWLHG</sequence>
<keyword evidence="2 6" id="KW-0808">Transferase</keyword>
<dbReference type="Pfam" id="PF02769">
    <property type="entry name" value="AIRS_C"/>
    <property type="match status" value="1"/>
</dbReference>
<feature type="region of interest" description="Disordered" evidence="3">
    <location>
        <begin position="1"/>
        <end position="65"/>
    </location>
</feature>
<keyword evidence="2" id="KW-0547">Nucleotide-binding</keyword>
<evidence type="ECO:0000256" key="3">
    <source>
        <dbReference type="SAM" id="MobiDB-lite"/>
    </source>
</evidence>
<evidence type="ECO:0000259" key="5">
    <source>
        <dbReference type="Pfam" id="PF02769"/>
    </source>
</evidence>
<dbReference type="PANTHER" id="PTHR30270">
    <property type="entry name" value="THIAMINE-MONOPHOSPHATE KINASE"/>
    <property type="match status" value="1"/>
</dbReference>
<feature type="binding site" evidence="2">
    <location>
        <begin position="183"/>
        <end position="184"/>
    </location>
    <ligand>
        <name>ATP</name>
        <dbReference type="ChEBI" id="CHEBI:30616"/>
    </ligand>
</feature>
<dbReference type="SUPFAM" id="SSF55326">
    <property type="entry name" value="PurM N-terminal domain-like"/>
    <property type="match status" value="1"/>
</dbReference>
<dbReference type="InterPro" id="IPR036676">
    <property type="entry name" value="PurM-like_C_sf"/>
</dbReference>